<dbReference type="GO" id="GO:0003700">
    <property type="term" value="F:DNA-binding transcription factor activity"/>
    <property type="evidence" value="ECO:0007669"/>
    <property type="project" value="InterPro"/>
</dbReference>
<dbReference type="InterPro" id="IPR036390">
    <property type="entry name" value="WH_DNA-bd_sf"/>
</dbReference>
<dbReference type="AlphaFoldDB" id="A0A9E4ZI28"/>
<dbReference type="Pfam" id="PF24266">
    <property type="entry name" value="HTH_HVO_0163_N"/>
    <property type="match status" value="1"/>
</dbReference>
<dbReference type="Pfam" id="PF13412">
    <property type="entry name" value="HTH_24"/>
    <property type="match status" value="1"/>
</dbReference>
<keyword evidence="2" id="KW-0812">Transmembrane</keyword>
<sequence>MPTGMAAIRRRGTGAGASPSIIVGDGARDYIRFLCRPSTREPRFSLKPGKKGRRQNVKVMLPHSDSWSMRCWPAAVILIILLSALPSCATAGYTVSPAKDYVPDRPPQDMTPIEWWQVPPQILISGLLIGAPPELLVVVNVLFLLNVWFFFGYRRIAKNAALEHETRTAIYDHIRAHPGIRLGTLAEDLGVNRGTLRYHLGRLQEFGMVAAAAVGGQTGYFENRQRYSPLEAKVFIHLKNPNTREILFTLLEEPGASRHELAERLGITASSVSWHLRRLSGDGVVSREGAGGEVRYFLSDEAVAVVGEQVDGGTAKSGDCQDAERREGAGAGIGG</sequence>
<gene>
    <name evidence="4" type="ORF">FKB36_07355</name>
</gene>
<evidence type="ECO:0000256" key="1">
    <source>
        <dbReference type="SAM" id="MobiDB-lite"/>
    </source>
</evidence>
<dbReference type="PANTHER" id="PTHR36216">
    <property type="entry name" value="TRANSCRIPTIONAL REGULATOR, TRMB"/>
    <property type="match status" value="1"/>
</dbReference>
<evidence type="ECO:0000313" key="4">
    <source>
        <dbReference type="EMBL" id="MCT8337313.1"/>
    </source>
</evidence>
<feature type="transmembrane region" description="Helical" evidence="2">
    <location>
        <begin position="71"/>
        <end position="95"/>
    </location>
</feature>
<reference evidence="4" key="1">
    <citation type="submission" date="2019-06" db="EMBL/GenBank/DDBJ databases">
        <title>Methanoculleus strain from Tamsui River, Taipei, Taiwan.</title>
        <authorList>
            <person name="You Y.-T."/>
            <person name="Chen S.-C."/>
            <person name="Lai S.-J."/>
            <person name="Lee Y.-C."/>
            <person name="Lai M.-C."/>
        </authorList>
    </citation>
    <scope>NUCLEOTIDE SEQUENCE</scope>
    <source>
        <strain evidence="4">Afa-1</strain>
    </source>
</reference>
<accession>A0A9E4ZI28</accession>
<dbReference type="InterPro" id="IPR056504">
    <property type="entry name" value="HTH_HVO_0163_N"/>
</dbReference>
<protein>
    <submittedName>
        <fullName evidence="4">Winged helix-turn-helix transcriptional regulator</fullName>
    </submittedName>
</protein>
<dbReference type="SUPFAM" id="SSF46785">
    <property type="entry name" value="Winged helix' DNA-binding domain"/>
    <property type="match status" value="2"/>
</dbReference>
<dbReference type="PANTHER" id="PTHR36216:SF1">
    <property type="entry name" value="HTH ARSR-TYPE DOMAIN-CONTAINING PROTEIN"/>
    <property type="match status" value="1"/>
</dbReference>
<dbReference type="InterPro" id="IPR011991">
    <property type="entry name" value="ArsR-like_HTH"/>
</dbReference>
<feature type="transmembrane region" description="Helical" evidence="2">
    <location>
        <begin position="135"/>
        <end position="153"/>
    </location>
</feature>
<keyword evidence="2" id="KW-0472">Membrane</keyword>
<dbReference type="SMART" id="SM00418">
    <property type="entry name" value="HTH_ARSR"/>
    <property type="match status" value="1"/>
</dbReference>
<keyword evidence="2" id="KW-1133">Transmembrane helix</keyword>
<feature type="domain" description="HTH arsR-type" evidence="3">
    <location>
        <begin position="223"/>
        <end position="318"/>
    </location>
</feature>
<feature type="region of interest" description="Disordered" evidence="1">
    <location>
        <begin position="312"/>
        <end position="335"/>
    </location>
</feature>
<proteinExistence type="predicted"/>
<dbReference type="InterPro" id="IPR001845">
    <property type="entry name" value="HTH_ArsR_DNA-bd_dom"/>
</dbReference>
<comment type="caution">
    <text evidence="4">The sequence shown here is derived from an EMBL/GenBank/DDBJ whole genome shotgun (WGS) entry which is preliminary data.</text>
</comment>
<dbReference type="PROSITE" id="PS50987">
    <property type="entry name" value="HTH_ARSR_2"/>
    <property type="match status" value="1"/>
</dbReference>
<dbReference type="Gene3D" id="1.10.10.10">
    <property type="entry name" value="Winged helix-like DNA-binding domain superfamily/Winged helix DNA-binding domain"/>
    <property type="match status" value="2"/>
</dbReference>
<keyword evidence="5" id="KW-1185">Reference proteome</keyword>
<dbReference type="EMBL" id="VHLL01000003">
    <property type="protein sequence ID" value="MCT8337313.1"/>
    <property type="molecule type" value="Genomic_DNA"/>
</dbReference>
<name>A0A9E4ZI28_9EURY</name>
<evidence type="ECO:0000259" key="3">
    <source>
        <dbReference type="PROSITE" id="PS50987"/>
    </source>
</evidence>
<organism evidence="4 5">
    <name type="scientific">Methanoculleus formosensis</name>
    <dbReference type="NCBI Taxonomy" id="2590886"/>
    <lineage>
        <taxon>Archaea</taxon>
        <taxon>Methanobacteriati</taxon>
        <taxon>Methanobacteriota</taxon>
        <taxon>Stenosarchaea group</taxon>
        <taxon>Methanomicrobia</taxon>
        <taxon>Methanomicrobiales</taxon>
        <taxon>Methanomicrobiaceae</taxon>
        <taxon>Methanoculleus</taxon>
    </lineage>
</organism>
<dbReference type="InterPro" id="IPR036388">
    <property type="entry name" value="WH-like_DNA-bd_sf"/>
</dbReference>
<dbReference type="CDD" id="cd00090">
    <property type="entry name" value="HTH_ARSR"/>
    <property type="match status" value="2"/>
</dbReference>
<dbReference type="Proteomes" id="UP001065682">
    <property type="component" value="Unassembled WGS sequence"/>
</dbReference>
<evidence type="ECO:0000313" key="5">
    <source>
        <dbReference type="Proteomes" id="UP001065682"/>
    </source>
</evidence>
<evidence type="ECO:0000256" key="2">
    <source>
        <dbReference type="SAM" id="Phobius"/>
    </source>
</evidence>